<dbReference type="EMBL" id="JAODNV010000016">
    <property type="protein sequence ID" value="MCT8991489.1"/>
    <property type="molecule type" value="Genomic_DNA"/>
</dbReference>
<evidence type="ECO:0000256" key="5">
    <source>
        <dbReference type="ARBA" id="ARBA00022692"/>
    </source>
</evidence>
<dbReference type="Pfam" id="PF04290">
    <property type="entry name" value="DctQ"/>
    <property type="match status" value="1"/>
</dbReference>
<dbReference type="Proteomes" id="UP001149009">
    <property type="component" value="Unassembled WGS sequence"/>
</dbReference>
<evidence type="ECO:0000256" key="7">
    <source>
        <dbReference type="ARBA" id="ARBA00023136"/>
    </source>
</evidence>
<evidence type="ECO:0000256" key="2">
    <source>
        <dbReference type="ARBA" id="ARBA00022448"/>
    </source>
</evidence>
<dbReference type="GO" id="GO:0015740">
    <property type="term" value="P:C4-dicarboxylate transport"/>
    <property type="evidence" value="ECO:0007669"/>
    <property type="project" value="TreeGrafter"/>
</dbReference>
<evidence type="ECO:0000259" key="10">
    <source>
        <dbReference type="Pfam" id="PF04290"/>
    </source>
</evidence>
<dbReference type="AlphaFoldDB" id="A0A9X3B0J0"/>
<feature type="transmembrane region" description="Helical" evidence="9">
    <location>
        <begin position="93"/>
        <end position="112"/>
    </location>
</feature>
<gene>
    <name evidence="11" type="ORF">NYR54_14495</name>
</gene>
<dbReference type="GO" id="GO:0005886">
    <property type="term" value="C:plasma membrane"/>
    <property type="evidence" value="ECO:0007669"/>
    <property type="project" value="UniProtKB-SubCell"/>
</dbReference>
<name>A0A9X3B0J0_9HYPH</name>
<protein>
    <recommendedName>
        <fullName evidence="9">TRAP transporter small permease protein</fullName>
    </recommendedName>
</protein>
<evidence type="ECO:0000256" key="1">
    <source>
        <dbReference type="ARBA" id="ARBA00004429"/>
    </source>
</evidence>
<keyword evidence="4 9" id="KW-0997">Cell inner membrane</keyword>
<evidence type="ECO:0000256" key="8">
    <source>
        <dbReference type="ARBA" id="ARBA00038436"/>
    </source>
</evidence>
<reference evidence="11" key="1">
    <citation type="submission" date="2022-08" db="EMBL/GenBank/DDBJ databases">
        <title>Chelativorans sichuanense sp. nov., a paraffin oil-degrading bacterium isolated from a mixture of oil-based drill cuttings and paddy soil.</title>
        <authorList>
            <person name="Yu J."/>
            <person name="Liu H."/>
            <person name="Chen Q."/>
        </authorList>
    </citation>
    <scope>NUCLEOTIDE SEQUENCE</scope>
    <source>
        <strain evidence="11">SCAU 2101</strain>
    </source>
</reference>
<comment type="caution">
    <text evidence="11">The sequence shown here is derived from an EMBL/GenBank/DDBJ whole genome shotgun (WGS) entry which is preliminary data.</text>
</comment>
<keyword evidence="2 9" id="KW-0813">Transport</keyword>
<dbReference type="InterPro" id="IPR055348">
    <property type="entry name" value="DctQ"/>
</dbReference>
<evidence type="ECO:0000256" key="6">
    <source>
        <dbReference type="ARBA" id="ARBA00022989"/>
    </source>
</evidence>
<evidence type="ECO:0000313" key="12">
    <source>
        <dbReference type="Proteomes" id="UP001149009"/>
    </source>
</evidence>
<evidence type="ECO:0000256" key="3">
    <source>
        <dbReference type="ARBA" id="ARBA00022475"/>
    </source>
</evidence>
<comment type="subunit">
    <text evidence="9">The complex comprises the extracytoplasmic solute receptor protein and the two transmembrane proteins.</text>
</comment>
<feature type="transmembrane region" description="Helical" evidence="9">
    <location>
        <begin position="132"/>
        <end position="151"/>
    </location>
</feature>
<dbReference type="InterPro" id="IPR007387">
    <property type="entry name" value="TRAP_DctQ"/>
</dbReference>
<feature type="transmembrane region" description="Helical" evidence="9">
    <location>
        <begin position="7"/>
        <end position="30"/>
    </location>
</feature>
<evidence type="ECO:0000256" key="9">
    <source>
        <dbReference type="RuleBase" id="RU369079"/>
    </source>
</evidence>
<evidence type="ECO:0000256" key="4">
    <source>
        <dbReference type="ARBA" id="ARBA00022519"/>
    </source>
</evidence>
<comment type="similarity">
    <text evidence="8 9">Belongs to the TRAP transporter small permease family.</text>
</comment>
<dbReference type="PANTHER" id="PTHR35011">
    <property type="entry name" value="2,3-DIKETO-L-GULONATE TRAP TRANSPORTER SMALL PERMEASE PROTEIN YIAM"/>
    <property type="match status" value="1"/>
</dbReference>
<dbReference type="PANTHER" id="PTHR35011:SF10">
    <property type="entry name" value="TRAP TRANSPORTER SMALL PERMEASE PROTEIN"/>
    <property type="match status" value="1"/>
</dbReference>
<proteinExistence type="inferred from homology"/>
<keyword evidence="7 9" id="KW-0472">Membrane</keyword>
<accession>A0A9X3B0J0</accession>
<sequence>MHFVNSALRFISKACAILAATAVGIAAVIYVAEVVARYGLNNPLNWSGDTGSYMLCVMVFLSLPLVTRQRGHIAVTMVLEALPQPLFRKVTRVLELVSATVLMIVAAFVLDLCIRQYHQGVLTTMANQIPRWWLTAVMTFGLVLSALNFIAPADEAPEDTVEF</sequence>
<feature type="transmembrane region" description="Helical" evidence="9">
    <location>
        <begin position="50"/>
        <end position="67"/>
    </location>
</feature>
<dbReference type="RefSeq" id="WP_261516419.1">
    <property type="nucleotide sequence ID" value="NZ_JAODNV010000016.1"/>
</dbReference>
<evidence type="ECO:0000313" key="11">
    <source>
        <dbReference type="EMBL" id="MCT8991489.1"/>
    </source>
</evidence>
<organism evidence="11 12">
    <name type="scientific">Chelativorans petroleitrophicus</name>
    <dbReference type="NCBI Taxonomy" id="2975484"/>
    <lineage>
        <taxon>Bacteria</taxon>
        <taxon>Pseudomonadati</taxon>
        <taxon>Pseudomonadota</taxon>
        <taxon>Alphaproteobacteria</taxon>
        <taxon>Hyphomicrobiales</taxon>
        <taxon>Phyllobacteriaceae</taxon>
        <taxon>Chelativorans</taxon>
    </lineage>
</organism>
<keyword evidence="6 9" id="KW-1133">Transmembrane helix</keyword>
<keyword evidence="3" id="KW-1003">Cell membrane</keyword>
<keyword evidence="12" id="KW-1185">Reference proteome</keyword>
<dbReference type="GO" id="GO:0022857">
    <property type="term" value="F:transmembrane transporter activity"/>
    <property type="evidence" value="ECO:0007669"/>
    <property type="project" value="UniProtKB-UniRule"/>
</dbReference>
<feature type="domain" description="Tripartite ATP-independent periplasmic transporters DctQ component" evidence="10">
    <location>
        <begin position="27"/>
        <end position="151"/>
    </location>
</feature>
<comment type="function">
    <text evidence="9">Part of the tripartite ATP-independent periplasmic (TRAP) transport system.</text>
</comment>
<comment type="subcellular location">
    <subcellularLocation>
        <location evidence="1 9">Cell inner membrane</location>
        <topology evidence="1 9">Multi-pass membrane protein</topology>
    </subcellularLocation>
</comment>
<keyword evidence="5 9" id="KW-0812">Transmembrane</keyword>